<evidence type="ECO:0000256" key="20">
    <source>
        <dbReference type="SAM" id="MobiDB-lite"/>
    </source>
</evidence>
<evidence type="ECO:0000256" key="9">
    <source>
        <dbReference type="ARBA" id="ARBA00023054"/>
    </source>
</evidence>
<feature type="compositionally biased region" description="Acidic residues" evidence="20">
    <location>
        <begin position="486"/>
        <end position="497"/>
    </location>
</feature>
<comment type="subcellular location">
    <subcellularLocation>
        <location evidence="15">Cell membrane</location>
        <location evidence="15">Sarcolemma</location>
        <topology evidence="15">Single-pass type IV membrane protein</topology>
    </subcellularLocation>
    <subcellularLocation>
        <location evidence="1">Cytoplasm</location>
        <location evidence="1">Cytoskeleton</location>
        <location evidence="1">Microtubule organizing center</location>
        <location evidence="1">Centrosome</location>
    </subcellularLocation>
    <subcellularLocation>
        <location evidence="2">Endoplasmic reticulum membrane</location>
        <topology evidence="2">Single-pass membrane protein</topology>
    </subcellularLocation>
    <subcellularLocation>
        <location evidence="13">Mitochondrion membrane</location>
        <topology evidence="13">Single-pass type IV membrane protein</topology>
    </subcellularLocation>
</comment>
<dbReference type="GO" id="GO:0005813">
    <property type="term" value="C:centrosome"/>
    <property type="evidence" value="ECO:0007669"/>
    <property type="project" value="UniProtKB-SubCell"/>
</dbReference>
<dbReference type="SUPFAM" id="SSF49879">
    <property type="entry name" value="SMAD/FHA domain"/>
    <property type="match status" value="1"/>
</dbReference>
<keyword evidence="10" id="KW-0496">Mitochondrion</keyword>
<feature type="coiled-coil region" evidence="19">
    <location>
        <begin position="265"/>
        <end position="394"/>
    </location>
</feature>
<keyword evidence="3" id="KW-1003">Cell membrane</keyword>
<evidence type="ECO:0000256" key="15">
    <source>
        <dbReference type="ARBA" id="ARBA00060409"/>
    </source>
</evidence>
<dbReference type="SUPFAM" id="SSF57997">
    <property type="entry name" value="Tropomyosin"/>
    <property type="match status" value="1"/>
</dbReference>
<dbReference type="RefSeq" id="XP_026130637.1">
    <property type="nucleotide sequence ID" value="XM_026274852.1"/>
</dbReference>
<keyword evidence="5" id="KW-0597">Phosphoprotein</keyword>
<dbReference type="Gene3D" id="2.60.200.20">
    <property type="match status" value="1"/>
</dbReference>
<evidence type="ECO:0000313" key="23">
    <source>
        <dbReference type="Proteomes" id="UP000515129"/>
    </source>
</evidence>
<dbReference type="PANTHER" id="PTHR15715">
    <property type="entry name" value="CENTROSOMAL PROTEIN OF 170 KDA"/>
    <property type="match status" value="1"/>
</dbReference>
<dbReference type="PANTHER" id="PTHR15715:SF22">
    <property type="entry name" value="SARCOLEMMAL MEMBRANE-ASSOCIATED PROTEIN"/>
    <property type="match status" value="1"/>
</dbReference>
<keyword evidence="4" id="KW-0963">Cytoplasm</keyword>
<organism evidence="23 24">
    <name type="scientific">Carassius auratus</name>
    <name type="common">Goldfish</name>
    <dbReference type="NCBI Taxonomy" id="7957"/>
    <lineage>
        <taxon>Eukaryota</taxon>
        <taxon>Metazoa</taxon>
        <taxon>Chordata</taxon>
        <taxon>Craniata</taxon>
        <taxon>Vertebrata</taxon>
        <taxon>Euteleostomi</taxon>
        <taxon>Actinopterygii</taxon>
        <taxon>Neopterygii</taxon>
        <taxon>Teleostei</taxon>
        <taxon>Ostariophysi</taxon>
        <taxon>Cypriniformes</taxon>
        <taxon>Cyprinidae</taxon>
        <taxon>Cyprininae</taxon>
        <taxon>Carassius</taxon>
    </lineage>
</organism>
<dbReference type="GO" id="GO:0031966">
    <property type="term" value="C:mitochondrial membrane"/>
    <property type="evidence" value="ECO:0007669"/>
    <property type="project" value="UniProtKB-SubCell"/>
</dbReference>
<dbReference type="GO" id="GO:1900825">
    <property type="term" value="P:regulation of membrane depolarization during cardiac muscle cell action potential"/>
    <property type="evidence" value="ECO:0007669"/>
    <property type="project" value="TreeGrafter"/>
</dbReference>
<keyword evidence="8 21" id="KW-1133">Transmembrane helix</keyword>
<evidence type="ECO:0000256" key="17">
    <source>
        <dbReference type="ARBA" id="ARBA00066015"/>
    </source>
</evidence>
<feature type="compositionally biased region" description="Basic and acidic residues" evidence="20">
    <location>
        <begin position="458"/>
        <end position="471"/>
    </location>
</feature>
<accession>A0A6P6QBP0</accession>
<dbReference type="GO" id="GO:0072659">
    <property type="term" value="P:protein localization to plasma membrane"/>
    <property type="evidence" value="ECO:0007669"/>
    <property type="project" value="TreeGrafter"/>
</dbReference>
<evidence type="ECO:0000256" key="10">
    <source>
        <dbReference type="ARBA" id="ARBA00023128"/>
    </source>
</evidence>
<keyword evidence="11 21" id="KW-0472">Membrane</keyword>
<feature type="coiled-coil region" evidence="19">
    <location>
        <begin position="544"/>
        <end position="596"/>
    </location>
</feature>
<reference evidence="24" key="1">
    <citation type="submission" date="2025-08" db="UniProtKB">
        <authorList>
            <consortium name="RefSeq"/>
        </authorList>
    </citation>
    <scope>IDENTIFICATION</scope>
    <source>
        <strain evidence="24">Wakin</strain>
        <tissue evidence="24">Muscle</tissue>
    </source>
</reference>
<feature type="coiled-coil region" evidence="19">
    <location>
        <begin position="633"/>
        <end position="814"/>
    </location>
</feature>
<sequence>MPSALAVFTCRPNSHPFQERHVYLDEPVKIGRSVARCRPAQNNATFDCKVLSRNHALVWFDHKTGKFYLQDTKSSNGTFINSQRLSRGSEESPPCEVLSGDIIQFGVDVTENTRKVTHGCIVSSIKLFLPDGMEARRRSDVVPAPLPLALDKVSANTPSMYSQELFQLSQYLQEALHREQMLEQKLATLQRLLASTQEASESSWQALIDEDRLLSRLEVMGNQLQAYSKNQTEDGIRKELVALTEDKHNYETTAKESLRRVLQEKIEVVRKLSEVERSLSNTEDECTHLREMNERTQEELRELANKYNGAVNEIKDLTEKIKLAEGKHEELTQKGLNEKKELQLKIEEMEEKEQSLQARIEALQADNDFTNERLTALQVRLEQLQEKSIKENNSLDHFLLKSGGDCTLIQQYIECQSVRQLKDAVDSSINKLSNFDEVIDAHLQNNQTAVDNSLASPDRLKENQTDAKECDMSDTLSPSKEKSSDDTSDGQMDEQELNEPQNRVSLLKEMDRNLESGDTEQVIPHLHRELQEAQELANTGKQRCLELQALLEEERRTNRQQTEESAKQIRFLQTQLAKLQSDMEALREQRENTISITREELYSAQEEILVLRHAMETATAEREREIAALQGDLSTVTAELDKWRQTAAKYEVEISNLQASFQLQSQHQERASQLQGELEKLQGECCSLQNECDGLRAEKTTLKQKLHRLEEELDSSREQSATLSSSLNALEKSQGALENKLGSIQDQHQQDASKLKIQLAQAESRTRDLQKDYDDTQNLLSDLRQRYEQTEREKHSIHDELEQCKLNLKLLQEKNSSSGWMPWMPMVAAVVAVTAVVLYPNLTKSSS</sequence>
<dbReference type="InterPro" id="IPR008984">
    <property type="entry name" value="SMAD_FHA_dom_sf"/>
</dbReference>
<feature type="domain" description="FHA" evidence="22">
    <location>
        <begin position="28"/>
        <end position="85"/>
    </location>
</feature>
<dbReference type="GO" id="GO:0005789">
    <property type="term" value="C:endoplasmic reticulum membrane"/>
    <property type="evidence" value="ECO:0007669"/>
    <property type="project" value="UniProtKB-SubCell"/>
</dbReference>
<evidence type="ECO:0000256" key="19">
    <source>
        <dbReference type="SAM" id="Coils"/>
    </source>
</evidence>
<dbReference type="OrthoDB" id="687730at2759"/>
<dbReference type="GeneID" id="113110709"/>
<feature type="coiled-coil region" evidence="19">
    <location>
        <begin position="172"/>
        <end position="199"/>
    </location>
</feature>
<evidence type="ECO:0000256" key="16">
    <source>
        <dbReference type="ARBA" id="ARBA00061687"/>
    </source>
</evidence>
<gene>
    <name evidence="24" type="primary">LOC113110709</name>
</gene>
<dbReference type="SMART" id="SM00240">
    <property type="entry name" value="FHA"/>
    <property type="match status" value="1"/>
</dbReference>
<dbReference type="CDD" id="cd22679">
    <property type="entry name" value="FHA_SLMAP"/>
    <property type="match status" value="1"/>
</dbReference>
<dbReference type="AlphaFoldDB" id="A0A6P6QBP0"/>
<evidence type="ECO:0000256" key="2">
    <source>
        <dbReference type="ARBA" id="ARBA00004389"/>
    </source>
</evidence>
<evidence type="ECO:0000256" key="8">
    <source>
        <dbReference type="ARBA" id="ARBA00022989"/>
    </source>
</evidence>
<evidence type="ECO:0000256" key="14">
    <source>
        <dbReference type="ARBA" id="ARBA00057671"/>
    </source>
</evidence>
<evidence type="ECO:0000256" key="21">
    <source>
        <dbReference type="SAM" id="Phobius"/>
    </source>
</evidence>
<comment type="subunit">
    <text evidence="17">Homodimer. Interacts with myosin. Interacts with SIKE1 and both associate with the STRIPAK core complex composed of PP2A catalytic and scaffolding subunits, the striatins (PP2A regulatory subunits), the striatin-associated proteins MOB4, STRIP1 and STRIP2, PDCD10 and members of the STE20 kinases, such as STK24 and STK26. Interacts (via FHA domain) with STK3 (when phosphorylated); the interaction associates STK3 with the STRIPAK complex.</text>
</comment>
<evidence type="ECO:0000313" key="24">
    <source>
        <dbReference type="RefSeq" id="XP_026130637.1"/>
    </source>
</evidence>
<dbReference type="GO" id="GO:0042383">
    <property type="term" value="C:sarcolemma"/>
    <property type="evidence" value="ECO:0007669"/>
    <property type="project" value="UniProtKB-SubCell"/>
</dbReference>
<name>A0A6P6QBP0_CARAU</name>
<evidence type="ECO:0000256" key="12">
    <source>
        <dbReference type="ARBA" id="ARBA00023212"/>
    </source>
</evidence>
<dbReference type="Pfam" id="PF00498">
    <property type="entry name" value="FHA"/>
    <property type="match status" value="1"/>
</dbReference>
<dbReference type="CDD" id="cd21911">
    <property type="entry name" value="CC1_SLMAP"/>
    <property type="match status" value="1"/>
</dbReference>
<dbReference type="FunFam" id="2.60.200.20:FF:000003">
    <property type="entry name" value="sarcolemmal membrane-associated protein isoform X2"/>
    <property type="match status" value="1"/>
</dbReference>
<dbReference type="InterPro" id="IPR051176">
    <property type="entry name" value="Cent_Immune-Sig_Mod"/>
</dbReference>
<evidence type="ECO:0000259" key="22">
    <source>
        <dbReference type="PROSITE" id="PS50006"/>
    </source>
</evidence>
<keyword evidence="12" id="KW-0206">Cytoskeleton</keyword>
<evidence type="ECO:0000256" key="13">
    <source>
        <dbReference type="ARBA" id="ARBA00046294"/>
    </source>
</evidence>
<comment type="similarity">
    <text evidence="16">Belongs to the SLMAP family.</text>
</comment>
<evidence type="ECO:0000256" key="4">
    <source>
        <dbReference type="ARBA" id="ARBA00022490"/>
    </source>
</evidence>
<evidence type="ECO:0000256" key="11">
    <source>
        <dbReference type="ARBA" id="ARBA00023136"/>
    </source>
</evidence>
<evidence type="ECO:0000256" key="1">
    <source>
        <dbReference type="ARBA" id="ARBA00004300"/>
    </source>
</evidence>
<protein>
    <recommendedName>
        <fullName evidence="18">Sarcolemmal membrane-associated protein</fullName>
    </recommendedName>
</protein>
<keyword evidence="7" id="KW-0256">Endoplasmic reticulum</keyword>
<evidence type="ECO:0000256" key="6">
    <source>
        <dbReference type="ARBA" id="ARBA00022692"/>
    </source>
</evidence>
<dbReference type="InterPro" id="IPR000253">
    <property type="entry name" value="FHA_dom"/>
</dbReference>
<comment type="function">
    <text evidence="14">Associates with the striatin-interacting phosphatase and kinase (STRIPAK) core complex, forming the extended (SIKE1:SLMAP)STRIPAK complex. The (SIKE1:SLMAP)STRIPAK complex dephosphorylates STK3 leading to the inhibition of Hippo signaling and the control of cell growth. May play a role during myoblast fusion.</text>
</comment>
<dbReference type="Gene3D" id="6.10.250.3110">
    <property type="match status" value="1"/>
</dbReference>
<feature type="region of interest" description="Disordered" evidence="20">
    <location>
        <begin position="449"/>
        <end position="503"/>
    </location>
</feature>
<evidence type="ECO:0000256" key="7">
    <source>
        <dbReference type="ARBA" id="ARBA00022824"/>
    </source>
</evidence>
<feature type="transmembrane region" description="Helical" evidence="21">
    <location>
        <begin position="820"/>
        <end position="839"/>
    </location>
</feature>
<dbReference type="KEGG" id="caua:113110709"/>
<keyword evidence="23" id="KW-1185">Reference proteome</keyword>
<proteinExistence type="inferred from homology"/>
<keyword evidence="6 21" id="KW-0812">Transmembrane</keyword>
<evidence type="ECO:0000256" key="3">
    <source>
        <dbReference type="ARBA" id="ARBA00022475"/>
    </source>
</evidence>
<keyword evidence="9 19" id="KW-0175">Coiled coil</keyword>
<evidence type="ECO:0000256" key="18">
    <source>
        <dbReference type="ARBA" id="ARBA00074026"/>
    </source>
</evidence>
<dbReference type="PROSITE" id="PS50006">
    <property type="entry name" value="FHA_DOMAIN"/>
    <property type="match status" value="1"/>
</dbReference>
<dbReference type="Proteomes" id="UP000515129">
    <property type="component" value="Chromosome 11"/>
</dbReference>
<evidence type="ECO:0000256" key="5">
    <source>
        <dbReference type="ARBA" id="ARBA00022553"/>
    </source>
</evidence>